<feature type="compositionally biased region" description="Polar residues" evidence="1">
    <location>
        <begin position="196"/>
        <end position="210"/>
    </location>
</feature>
<dbReference type="PANTHER" id="PTHR24148:SF64">
    <property type="entry name" value="HETEROKARYON INCOMPATIBILITY DOMAIN-CONTAINING PROTEIN"/>
    <property type="match status" value="1"/>
</dbReference>
<organism evidence="2 3">
    <name type="scientific">Podospora didyma</name>
    <dbReference type="NCBI Taxonomy" id="330526"/>
    <lineage>
        <taxon>Eukaryota</taxon>
        <taxon>Fungi</taxon>
        <taxon>Dikarya</taxon>
        <taxon>Ascomycota</taxon>
        <taxon>Pezizomycotina</taxon>
        <taxon>Sordariomycetes</taxon>
        <taxon>Sordariomycetidae</taxon>
        <taxon>Sordariales</taxon>
        <taxon>Podosporaceae</taxon>
        <taxon>Podospora</taxon>
    </lineage>
</organism>
<proteinExistence type="predicted"/>
<reference evidence="2" key="2">
    <citation type="submission" date="2023-06" db="EMBL/GenBank/DDBJ databases">
        <authorList>
            <consortium name="Lawrence Berkeley National Laboratory"/>
            <person name="Haridas S."/>
            <person name="Hensen N."/>
            <person name="Bonometti L."/>
            <person name="Westerberg I."/>
            <person name="Brannstrom I.O."/>
            <person name="Guillou S."/>
            <person name="Cros-Aarteil S."/>
            <person name="Calhoun S."/>
            <person name="Kuo A."/>
            <person name="Mondo S."/>
            <person name="Pangilinan J."/>
            <person name="Riley R."/>
            <person name="LaButti K."/>
            <person name="Andreopoulos B."/>
            <person name="Lipzen A."/>
            <person name="Chen C."/>
            <person name="Yanf M."/>
            <person name="Daum C."/>
            <person name="Ng V."/>
            <person name="Clum A."/>
            <person name="Steindorff A."/>
            <person name="Ohm R."/>
            <person name="Martin F."/>
            <person name="Silar P."/>
            <person name="Natvig D."/>
            <person name="Lalanne C."/>
            <person name="Gautier V."/>
            <person name="Ament-velasquez S.L."/>
            <person name="Kruys A."/>
            <person name="Hutchinson M.I."/>
            <person name="Powell A.J."/>
            <person name="Barry K."/>
            <person name="Miller A.N."/>
            <person name="Grigoriev I.V."/>
            <person name="Debuchy R."/>
            <person name="Gladieux P."/>
            <person name="Thoren M.H."/>
            <person name="Johannesson H."/>
        </authorList>
    </citation>
    <scope>NUCLEOTIDE SEQUENCE</scope>
    <source>
        <strain evidence="2">CBS 232.78</strain>
    </source>
</reference>
<reference evidence="2" key="1">
    <citation type="journal article" date="2023" name="Mol. Phylogenet. Evol.">
        <title>Genome-scale phylogeny and comparative genomics of the fungal order Sordariales.</title>
        <authorList>
            <person name="Hensen N."/>
            <person name="Bonometti L."/>
            <person name="Westerberg I."/>
            <person name="Brannstrom I.O."/>
            <person name="Guillou S."/>
            <person name="Cros-Aarteil S."/>
            <person name="Calhoun S."/>
            <person name="Haridas S."/>
            <person name="Kuo A."/>
            <person name="Mondo S."/>
            <person name="Pangilinan J."/>
            <person name="Riley R."/>
            <person name="LaButti K."/>
            <person name="Andreopoulos B."/>
            <person name="Lipzen A."/>
            <person name="Chen C."/>
            <person name="Yan M."/>
            <person name="Daum C."/>
            <person name="Ng V."/>
            <person name="Clum A."/>
            <person name="Steindorff A."/>
            <person name="Ohm R.A."/>
            <person name="Martin F."/>
            <person name="Silar P."/>
            <person name="Natvig D.O."/>
            <person name="Lalanne C."/>
            <person name="Gautier V."/>
            <person name="Ament-Velasquez S.L."/>
            <person name="Kruys A."/>
            <person name="Hutchinson M.I."/>
            <person name="Powell A.J."/>
            <person name="Barry K."/>
            <person name="Miller A.N."/>
            <person name="Grigoriev I.V."/>
            <person name="Debuchy R."/>
            <person name="Gladieux P."/>
            <person name="Hiltunen Thoren M."/>
            <person name="Johannesson H."/>
        </authorList>
    </citation>
    <scope>NUCLEOTIDE SEQUENCE</scope>
    <source>
        <strain evidence="2">CBS 232.78</strain>
    </source>
</reference>
<dbReference type="AlphaFoldDB" id="A0AAE0NXW4"/>
<dbReference type="EMBL" id="JAULSW010000002">
    <property type="protein sequence ID" value="KAK3389732.1"/>
    <property type="molecule type" value="Genomic_DNA"/>
</dbReference>
<protein>
    <submittedName>
        <fullName evidence="2">Uncharacterized protein</fullName>
    </submittedName>
</protein>
<keyword evidence="3" id="KW-1185">Reference proteome</keyword>
<evidence type="ECO:0000256" key="1">
    <source>
        <dbReference type="SAM" id="MobiDB-lite"/>
    </source>
</evidence>
<dbReference type="InterPro" id="IPR052895">
    <property type="entry name" value="HetReg/Transcr_Mod"/>
</dbReference>
<feature type="compositionally biased region" description="Basic and acidic residues" evidence="1">
    <location>
        <begin position="182"/>
        <end position="191"/>
    </location>
</feature>
<comment type="caution">
    <text evidence="2">The sequence shown here is derived from an EMBL/GenBank/DDBJ whole genome shotgun (WGS) entry which is preliminary data.</text>
</comment>
<sequence length="442" mass="49325">MGTLNLDRISRIGLEFRAGRLAPMELLWRTRDCQVSNARDKVVGLLGMLVPTRTEEKFEPDCTWPVETLFYHFAKYVLRNCTFSERTALLSFAGLSRRRGSPQQEENPEPPVAPLPSWVPDWLAHGSLSPAIFAILREKPFNASKGMFPVTYSLGEYGTAECFITQVEFSLGTIKSLSRTEPELKTDDYSDRAGPVQSTSQPANESPVLTSRDISTASLRHADLQWLRWHNDAVQVFHAARSMGKLSRYEDGVDTAFALTLLAGDDYKEANATATSILIENLSEVFAAVVEDISLDHPRLSTSFNNAAGMYRTQTVVAHRGRRFAVTEDGFIGLVPACSEEERKYVLVGGSSIQDVIEGEIAEGLSAGDRDPLFIYQWTVVELRVTAMGSICRFSEDKSRQGWNEAQNRMLQLLLERQASLAVRNHGTANRFYVGVSFLRIV</sequence>
<dbReference type="Proteomes" id="UP001285441">
    <property type="component" value="Unassembled WGS sequence"/>
</dbReference>
<name>A0AAE0NXW4_9PEZI</name>
<feature type="region of interest" description="Disordered" evidence="1">
    <location>
        <begin position="182"/>
        <end position="210"/>
    </location>
</feature>
<accession>A0AAE0NXW4</accession>
<evidence type="ECO:0000313" key="3">
    <source>
        <dbReference type="Proteomes" id="UP001285441"/>
    </source>
</evidence>
<evidence type="ECO:0000313" key="2">
    <source>
        <dbReference type="EMBL" id="KAK3389732.1"/>
    </source>
</evidence>
<gene>
    <name evidence="2" type="ORF">B0H63DRAFT_518963</name>
</gene>
<dbReference type="PANTHER" id="PTHR24148">
    <property type="entry name" value="ANKYRIN REPEAT DOMAIN-CONTAINING PROTEIN 39 HOMOLOG-RELATED"/>
    <property type="match status" value="1"/>
</dbReference>